<protein>
    <submittedName>
        <fullName evidence="1">Uncharacterized protein</fullName>
    </submittedName>
</protein>
<evidence type="ECO:0000313" key="1">
    <source>
        <dbReference type="EMBL" id="GAH87823.1"/>
    </source>
</evidence>
<reference evidence="1" key="1">
    <citation type="journal article" date="2014" name="Front. Microbiol.">
        <title>High frequency of phylogenetically diverse reductive dehalogenase-homologous genes in deep subseafloor sedimentary metagenomes.</title>
        <authorList>
            <person name="Kawai M."/>
            <person name="Futagami T."/>
            <person name="Toyoda A."/>
            <person name="Takaki Y."/>
            <person name="Nishi S."/>
            <person name="Hori S."/>
            <person name="Arai W."/>
            <person name="Tsubouchi T."/>
            <person name="Morono Y."/>
            <person name="Uchiyama I."/>
            <person name="Ito T."/>
            <person name="Fujiyama A."/>
            <person name="Inagaki F."/>
            <person name="Takami H."/>
        </authorList>
    </citation>
    <scope>NUCLEOTIDE SEQUENCE</scope>
    <source>
        <strain evidence="1">Expedition CK06-06</strain>
    </source>
</reference>
<feature type="non-terminal residue" evidence="1">
    <location>
        <position position="1"/>
    </location>
</feature>
<sequence length="34" mass="3886">SLRCSFKVNLNGYHPEAISLLRRVYECCTKLIAS</sequence>
<dbReference type="AlphaFoldDB" id="X1L0U4"/>
<dbReference type="EMBL" id="BARU01037420">
    <property type="protein sequence ID" value="GAH87823.1"/>
    <property type="molecule type" value="Genomic_DNA"/>
</dbReference>
<gene>
    <name evidence="1" type="ORF">S03H2_58319</name>
</gene>
<proteinExistence type="predicted"/>
<name>X1L0U4_9ZZZZ</name>
<accession>X1L0U4</accession>
<organism evidence="1">
    <name type="scientific">marine sediment metagenome</name>
    <dbReference type="NCBI Taxonomy" id="412755"/>
    <lineage>
        <taxon>unclassified sequences</taxon>
        <taxon>metagenomes</taxon>
        <taxon>ecological metagenomes</taxon>
    </lineage>
</organism>
<comment type="caution">
    <text evidence="1">The sequence shown here is derived from an EMBL/GenBank/DDBJ whole genome shotgun (WGS) entry which is preliminary data.</text>
</comment>